<comment type="pathway">
    <text evidence="3">Glycan metabolism; N-glycan degradation.</text>
</comment>
<dbReference type="SUPFAM" id="SSF49303">
    <property type="entry name" value="beta-Galactosidase/glucuronidase domain"/>
    <property type="match status" value="2"/>
</dbReference>
<dbReference type="EC" id="3.2.1.25" evidence="5"/>
<dbReference type="GO" id="GO:0004567">
    <property type="term" value="F:beta-mannosidase activity"/>
    <property type="evidence" value="ECO:0007669"/>
    <property type="project" value="UniProtKB-EC"/>
</dbReference>
<dbReference type="InterPro" id="IPR041625">
    <property type="entry name" value="Beta-mannosidase_Ig"/>
</dbReference>
<dbReference type="GO" id="GO:0006516">
    <property type="term" value="P:glycoprotein catabolic process"/>
    <property type="evidence" value="ECO:0007669"/>
    <property type="project" value="TreeGrafter"/>
</dbReference>
<dbReference type="FunCoup" id="A0A151ZGK3">
    <property type="interactions" value="75"/>
</dbReference>
<dbReference type="GO" id="GO:0005975">
    <property type="term" value="P:carbohydrate metabolic process"/>
    <property type="evidence" value="ECO:0007669"/>
    <property type="project" value="InterPro"/>
</dbReference>
<evidence type="ECO:0000256" key="12">
    <source>
        <dbReference type="ARBA" id="ARBA00041614"/>
    </source>
</evidence>
<evidence type="ECO:0000259" key="15">
    <source>
        <dbReference type="Pfam" id="PF17786"/>
    </source>
</evidence>
<dbReference type="GO" id="GO:0005576">
    <property type="term" value="C:extracellular region"/>
    <property type="evidence" value="ECO:0007669"/>
    <property type="project" value="UniProtKB-SubCell"/>
</dbReference>
<dbReference type="PANTHER" id="PTHR43730">
    <property type="entry name" value="BETA-MANNOSIDASE"/>
    <property type="match status" value="1"/>
</dbReference>
<feature type="domain" description="Beta-mannosidase Ig-fold" evidence="14">
    <location>
        <begin position="663"/>
        <end position="730"/>
    </location>
</feature>
<evidence type="ECO:0000256" key="7">
    <source>
        <dbReference type="ARBA" id="ARBA00022801"/>
    </source>
</evidence>
<dbReference type="Gene3D" id="3.20.20.80">
    <property type="entry name" value="Glycosidases"/>
    <property type="match status" value="1"/>
</dbReference>
<dbReference type="Gene3D" id="2.60.40.10">
    <property type="entry name" value="Immunoglobulins"/>
    <property type="match status" value="3"/>
</dbReference>
<evidence type="ECO:0000259" key="14">
    <source>
        <dbReference type="Pfam" id="PF17753"/>
    </source>
</evidence>
<evidence type="ECO:0000256" key="8">
    <source>
        <dbReference type="ARBA" id="ARBA00023180"/>
    </source>
</evidence>
<dbReference type="InterPro" id="IPR017853">
    <property type="entry name" value="GH"/>
</dbReference>
<dbReference type="Pfam" id="PF22666">
    <property type="entry name" value="Glyco_hydro_2_N2"/>
    <property type="match status" value="1"/>
</dbReference>
<evidence type="ECO:0000256" key="4">
    <source>
        <dbReference type="ARBA" id="ARBA00011738"/>
    </source>
</evidence>
<comment type="subcellular location">
    <subcellularLocation>
        <location evidence="2">Secreted</location>
    </subcellularLocation>
</comment>
<keyword evidence="9" id="KW-0326">Glycosidase</keyword>
<accession>A0A151ZGK3</accession>
<protein>
    <recommendedName>
        <fullName evidence="11">Beta-mannosidase B</fullName>
        <ecNumber evidence="5">3.2.1.25</ecNumber>
    </recommendedName>
    <alternativeName>
        <fullName evidence="12">Mannanase B</fullName>
    </alternativeName>
</protein>
<evidence type="ECO:0000256" key="6">
    <source>
        <dbReference type="ARBA" id="ARBA00022525"/>
    </source>
</evidence>
<feature type="domain" description="Mannosidase Ig/CBM-like" evidence="15">
    <location>
        <begin position="563"/>
        <end position="660"/>
    </location>
</feature>
<dbReference type="Pfam" id="PF17753">
    <property type="entry name" value="Ig_mannosidase"/>
    <property type="match status" value="1"/>
</dbReference>
<evidence type="ECO:0000313" key="17">
    <source>
        <dbReference type="EMBL" id="KYQ93101.1"/>
    </source>
</evidence>
<sequence length="760" mass="87740">MFRVYRFDIKPYLIPNSVNTIEIRLYSPAKYCKLASLNYKYQVPLWEYPNGVHHRNFIRKCACHFGWDWGPCFCPIGIYKDIYIDFSNIPRVESIQIHTESGVKDQPMKEGSKSLVNIKLQLSEVVKKDSQVRFEIYGPDSVVVYSNSATIPLGEKLLLTTAEVQSSRLWWPNGYGEQPLYKLIIGMDDDILYNEKFGLRTVQLDTSKDQHGNKFQFVVNGVPVFAKGADWIPIDHFITRITNSKYKYLLESVKVANMNCLRVWGGGIYESDYFYQLCDEYGILLWQDFMFGCALYPTNTEFLNNVKEEVKDQVRRIGNHPCLALWCGSNESEQAIIEKLWDPIKANPQRYTIDYNQLYIETIQPVLEKESPNAFYWPSSPSNGVGEWGDCNDDTRGDTHYWAVWHSDMPFTQYLKCKSRFLSEFGFQSLPSYHELKGVVSDESQLNITSPEMEGRQRSPKPGNLGILRHIGLHFRIPNSFRGMCYISQILQAISIKAGCEHWRRMRPYCMGTLYWQLNDIWVGPSWSSIEYNGGWKALHYFAKKFYEPLLLSFNEPLDNADQLEVWVTNDKTANISKGTEKHDITVKVLNIKDSTIFKTLTYEQLEIPLESSKCYSTLKKSELFNSTDAKVHANYIVLATLDSGKEKQENIYYPVPFKHFNLQSPNIQLKSVSRKSDDVMELVLESSNAIALFVWVETTNHNPLKGYFSDNGFILLKKQPLSIYFNLSTPNVDIPQFIKQFPLGLEGLFSITSLVSSYN</sequence>
<gene>
    <name evidence="17" type="ORF">DLAC_05727</name>
</gene>
<comment type="subunit">
    <text evidence="4">Homodimer.</text>
</comment>
<comment type="caution">
    <text evidence="17">The sequence shown here is derived from an EMBL/GenBank/DDBJ whole genome shotgun (WGS) entry which is preliminary data.</text>
</comment>
<dbReference type="SUPFAM" id="SSF51445">
    <property type="entry name" value="(Trans)glycosidases"/>
    <property type="match status" value="1"/>
</dbReference>
<evidence type="ECO:0000256" key="9">
    <source>
        <dbReference type="ARBA" id="ARBA00023295"/>
    </source>
</evidence>
<dbReference type="InterPro" id="IPR054593">
    <property type="entry name" value="Beta-mannosidase-like_N2"/>
</dbReference>
<dbReference type="Pfam" id="PF17786">
    <property type="entry name" value="Mannosidase_ig"/>
    <property type="match status" value="1"/>
</dbReference>
<dbReference type="InterPro" id="IPR050887">
    <property type="entry name" value="Beta-mannosidase_GH2"/>
</dbReference>
<evidence type="ECO:0000256" key="5">
    <source>
        <dbReference type="ARBA" id="ARBA00012754"/>
    </source>
</evidence>
<dbReference type="Pfam" id="PF00703">
    <property type="entry name" value="Glyco_hydro_2"/>
    <property type="match status" value="1"/>
</dbReference>
<evidence type="ECO:0000256" key="10">
    <source>
        <dbReference type="ARBA" id="ARBA00038429"/>
    </source>
</evidence>
<comment type="similarity">
    <text evidence="10">Belongs to the glycosyl hydrolase 2 family. Beta-mannosidase B subfamily.</text>
</comment>
<keyword evidence="7" id="KW-0378">Hydrolase</keyword>
<proteinExistence type="inferred from homology"/>
<organism evidence="17 18">
    <name type="scientific">Tieghemostelium lacteum</name>
    <name type="common">Slime mold</name>
    <name type="synonym">Dictyostelium lacteum</name>
    <dbReference type="NCBI Taxonomy" id="361077"/>
    <lineage>
        <taxon>Eukaryota</taxon>
        <taxon>Amoebozoa</taxon>
        <taxon>Evosea</taxon>
        <taxon>Eumycetozoa</taxon>
        <taxon>Dictyostelia</taxon>
        <taxon>Dictyosteliales</taxon>
        <taxon>Raperosteliaceae</taxon>
        <taxon>Tieghemostelium</taxon>
    </lineage>
</organism>
<dbReference type="FunFam" id="3.20.20.80:FF:000050">
    <property type="entry name" value="Beta-mannosidase B"/>
    <property type="match status" value="1"/>
</dbReference>
<dbReference type="InterPro" id="IPR036156">
    <property type="entry name" value="Beta-gal/glucu_dom_sf"/>
</dbReference>
<dbReference type="OMA" id="KRQWKGP"/>
<evidence type="ECO:0000256" key="2">
    <source>
        <dbReference type="ARBA" id="ARBA00004613"/>
    </source>
</evidence>
<feature type="domain" description="Glycoside hydrolase family 2 immunoglobulin-like beta-sandwich" evidence="13">
    <location>
        <begin position="115"/>
        <end position="200"/>
    </location>
</feature>
<dbReference type="AlphaFoldDB" id="A0A151ZGK3"/>
<dbReference type="InterPro" id="IPR041447">
    <property type="entry name" value="Mannosidase_ig"/>
</dbReference>
<dbReference type="SUPFAM" id="SSF49785">
    <property type="entry name" value="Galactose-binding domain-like"/>
    <property type="match status" value="1"/>
</dbReference>
<dbReference type="InParanoid" id="A0A151ZGK3"/>
<dbReference type="PANTHER" id="PTHR43730:SF1">
    <property type="entry name" value="BETA-MANNOSIDASE"/>
    <property type="match status" value="1"/>
</dbReference>
<dbReference type="OrthoDB" id="2866996at2759"/>
<dbReference type="STRING" id="361077.A0A151ZGK3"/>
<dbReference type="Proteomes" id="UP000076078">
    <property type="component" value="Unassembled WGS sequence"/>
</dbReference>
<evidence type="ECO:0000259" key="16">
    <source>
        <dbReference type="Pfam" id="PF22666"/>
    </source>
</evidence>
<dbReference type="InterPro" id="IPR013783">
    <property type="entry name" value="Ig-like_fold"/>
</dbReference>
<evidence type="ECO:0000313" key="18">
    <source>
        <dbReference type="Proteomes" id="UP000076078"/>
    </source>
</evidence>
<keyword evidence="18" id="KW-1185">Reference proteome</keyword>
<evidence type="ECO:0000256" key="3">
    <source>
        <dbReference type="ARBA" id="ARBA00004740"/>
    </source>
</evidence>
<dbReference type="InterPro" id="IPR008979">
    <property type="entry name" value="Galactose-bd-like_sf"/>
</dbReference>
<comment type="catalytic activity">
    <reaction evidence="1">
        <text>Hydrolysis of terminal, non-reducing beta-D-mannose residues in beta-D-mannosides.</text>
        <dbReference type="EC" id="3.2.1.25"/>
    </reaction>
</comment>
<name>A0A151ZGK3_TIELA</name>
<keyword evidence="8" id="KW-0325">Glycoprotein</keyword>
<keyword evidence="6" id="KW-0964">Secreted</keyword>
<dbReference type="InterPro" id="IPR006102">
    <property type="entry name" value="Ig-like_GH2"/>
</dbReference>
<evidence type="ECO:0000259" key="13">
    <source>
        <dbReference type="Pfam" id="PF00703"/>
    </source>
</evidence>
<evidence type="ECO:0000256" key="1">
    <source>
        <dbReference type="ARBA" id="ARBA00000829"/>
    </source>
</evidence>
<feature type="domain" description="Beta-mannosidase-like galactose-binding" evidence="16">
    <location>
        <begin position="1"/>
        <end position="80"/>
    </location>
</feature>
<dbReference type="EMBL" id="LODT01000028">
    <property type="protein sequence ID" value="KYQ93101.1"/>
    <property type="molecule type" value="Genomic_DNA"/>
</dbReference>
<dbReference type="Gene3D" id="2.60.120.260">
    <property type="entry name" value="Galactose-binding domain-like"/>
    <property type="match status" value="1"/>
</dbReference>
<reference evidence="17 18" key="1">
    <citation type="submission" date="2015-12" db="EMBL/GenBank/DDBJ databases">
        <title>Dictyostelia acquired genes for synthesis and detection of signals that induce cell-type specialization by lateral gene transfer from prokaryotes.</title>
        <authorList>
            <person name="Gloeckner G."/>
            <person name="Schaap P."/>
        </authorList>
    </citation>
    <scope>NUCLEOTIDE SEQUENCE [LARGE SCALE GENOMIC DNA]</scope>
    <source>
        <strain evidence="17 18">TK</strain>
    </source>
</reference>
<evidence type="ECO:0000256" key="11">
    <source>
        <dbReference type="ARBA" id="ARBA00041069"/>
    </source>
</evidence>